<reference evidence="1 2" key="1">
    <citation type="journal article" date="2017" name="ISME J.">
        <title>Potential for microbial H2 and metal transformations associated with novel bacteria and archaea in deep terrestrial subsurface sediments.</title>
        <authorList>
            <person name="Hernsdorf A.W."/>
            <person name="Amano Y."/>
            <person name="Miyakawa K."/>
            <person name="Ise K."/>
            <person name="Suzuki Y."/>
            <person name="Anantharaman K."/>
            <person name="Probst A."/>
            <person name="Burstein D."/>
            <person name="Thomas B.C."/>
            <person name="Banfield J.F."/>
        </authorList>
    </citation>
    <scope>NUCLEOTIDE SEQUENCE [LARGE SCALE GENOMIC DNA]</scope>
    <source>
        <strain evidence="1">HGW-Wallbacteria-1</strain>
    </source>
</reference>
<evidence type="ECO:0000313" key="1">
    <source>
        <dbReference type="EMBL" id="PKK88611.1"/>
    </source>
</evidence>
<dbReference type="AlphaFoldDB" id="A0A2N1PJV2"/>
<name>A0A2N1PJV2_9BACT</name>
<protein>
    <submittedName>
        <fullName evidence="1">Uncharacterized protein</fullName>
    </submittedName>
</protein>
<comment type="caution">
    <text evidence="1">The sequence shown here is derived from an EMBL/GenBank/DDBJ whole genome shotgun (WGS) entry which is preliminary data.</text>
</comment>
<dbReference type="Proteomes" id="UP000233256">
    <property type="component" value="Unassembled WGS sequence"/>
</dbReference>
<sequence>MFSDVLQIMDYKMGGWKNMRKSFILLFLVLFVFSFTGSVWAGESSFRNGEIRIFDDLAVKKAFDLRKGRMVSAHKGTFLIRENVCGDYFRQFGGGFNYMIIPVYGTTLYALSDGESFTSVAREIFQGTRKKNLGSEGAKNFKSGMAFKSRQEMIGYRFILVDRGGRAYAVELTGMAGDVVKFTYNSCSIK</sequence>
<organism evidence="1 2">
    <name type="scientific">Candidatus Wallbacteria bacterium HGW-Wallbacteria-1</name>
    <dbReference type="NCBI Taxonomy" id="2013854"/>
    <lineage>
        <taxon>Bacteria</taxon>
        <taxon>Candidatus Walliibacteriota</taxon>
    </lineage>
</organism>
<accession>A0A2N1PJV2</accession>
<gene>
    <name evidence="1" type="ORF">CVV64_18130</name>
</gene>
<dbReference type="EMBL" id="PGXC01000040">
    <property type="protein sequence ID" value="PKK88611.1"/>
    <property type="molecule type" value="Genomic_DNA"/>
</dbReference>
<proteinExistence type="predicted"/>
<evidence type="ECO:0000313" key="2">
    <source>
        <dbReference type="Proteomes" id="UP000233256"/>
    </source>
</evidence>